<dbReference type="Pfam" id="PF07311">
    <property type="entry name" value="Dodecin"/>
    <property type="match status" value="1"/>
</dbReference>
<evidence type="ECO:0000313" key="2">
    <source>
        <dbReference type="Proteomes" id="UP000295724"/>
    </source>
</evidence>
<dbReference type="Proteomes" id="UP000295724">
    <property type="component" value="Unassembled WGS sequence"/>
</dbReference>
<dbReference type="RefSeq" id="WP_099017760.1">
    <property type="nucleotide sequence ID" value="NZ_NIHB01000001.1"/>
</dbReference>
<accession>A0A4R6XZ54</accession>
<comment type="caution">
    <text evidence="1">The sequence shown here is derived from an EMBL/GenBank/DDBJ whole genome shotgun (WGS) entry which is preliminary data.</text>
</comment>
<dbReference type="InterPro" id="IPR009923">
    <property type="entry name" value="Dodecin"/>
</dbReference>
<gene>
    <name evidence="1" type="ORF">C8D91_0478</name>
</gene>
<evidence type="ECO:0000313" key="1">
    <source>
        <dbReference type="EMBL" id="TDR23614.1"/>
    </source>
</evidence>
<sequence>MSVAKVTEIIASSNKSFDDAIENGIERASQTLKNVSGAWVESQKVVVNDGKVTEYRVAMKVTFILKD</sequence>
<dbReference type="InterPro" id="IPR025543">
    <property type="entry name" value="Dodecin-like"/>
</dbReference>
<dbReference type="OrthoDB" id="9805449at2"/>
<dbReference type="InterPro" id="IPR036694">
    <property type="entry name" value="Dodecin-like_sf"/>
</dbReference>
<name>A0A4R6XZ54_9GAMM</name>
<protein>
    <recommendedName>
        <fullName evidence="3">Dodecin domain-containing protein</fullName>
    </recommendedName>
</protein>
<dbReference type="SUPFAM" id="SSF89807">
    <property type="entry name" value="Dodecin-like"/>
    <property type="match status" value="1"/>
</dbReference>
<dbReference type="PANTHER" id="PTHR39324:SF1">
    <property type="entry name" value="CALCIUM DODECIN"/>
    <property type="match status" value="1"/>
</dbReference>
<evidence type="ECO:0008006" key="3">
    <source>
        <dbReference type="Google" id="ProtNLM"/>
    </source>
</evidence>
<dbReference type="EMBL" id="SNZB01000001">
    <property type="protein sequence ID" value="TDR23614.1"/>
    <property type="molecule type" value="Genomic_DNA"/>
</dbReference>
<dbReference type="Gene3D" id="3.30.1660.10">
    <property type="entry name" value="Flavin-binding protein dodecin"/>
    <property type="match status" value="1"/>
</dbReference>
<dbReference type="PANTHER" id="PTHR39324">
    <property type="entry name" value="CALCIUM DODECIN"/>
    <property type="match status" value="1"/>
</dbReference>
<proteinExistence type="predicted"/>
<organism evidence="1 2">
    <name type="scientific">Marinicella litoralis</name>
    <dbReference type="NCBI Taxonomy" id="644220"/>
    <lineage>
        <taxon>Bacteria</taxon>
        <taxon>Pseudomonadati</taxon>
        <taxon>Pseudomonadota</taxon>
        <taxon>Gammaproteobacteria</taxon>
        <taxon>Lysobacterales</taxon>
        <taxon>Marinicellaceae</taxon>
        <taxon>Marinicella</taxon>
    </lineage>
</organism>
<reference evidence="1 2" key="1">
    <citation type="submission" date="2019-03" db="EMBL/GenBank/DDBJ databases">
        <title>Genomic Encyclopedia of Type Strains, Phase IV (KMG-IV): sequencing the most valuable type-strain genomes for metagenomic binning, comparative biology and taxonomic classification.</title>
        <authorList>
            <person name="Goeker M."/>
        </authorList>
    </citation>
    <scope>NUCLEOTIDE SEQUENCE [LARGE SCALE GENOMIC DNA]</scope>
    <source>
        <strain evidence="1 2">DSM 25488</strain>
    </source>
</reference>
<dbReference type="AlphaFoldDB" id="A0A4R6XZ54"/>
<keyword evidence="2" id="KW-1185">Reference proteome</keyword>